<accession>A0A8H6C8Z7</accession>
<name>A0A8H6C8Z7_9LECA</name>
<protein>
    <submittedName>
        <fullName evidence="1">Uncharacterized protein</fullName>
    </submittedName>
</protein>
<dbReference type="EMBL" id="JACCJB010000020">
    <property type="protein sequence ID" value="KAF6219210.1"/>
    <property type="molecule type" value="Genomic_DNA"/>
</dbReference>
<evidence type="ECO:0000313" key="1">
    <source>
        <dbReference type="EMBL" id="KAF6219210.1"/>
    </source>
</evidence>
<dbReference type="GeneID" id="59333441"/>
<dbReference type="AlphaFoldDB" id="A0A8H6C8Z7"/>
<comment type="caution">
    <text evidence="1">The sequence shown here is derived from an EMBL/GenBank/DDBJ whole genome shotgun (WGS) entry which is preliminary data.</text>
</comment>
<dbReference type="RefSeq" id="XP_037148645.1">
    <property type="nucleotide sequence ID" value="XM_037295947.1"/>
</dbReference>
<sequence length="247" mass="27456">MTRCPLLQFNAEIECNKELRIKDQSLKQNVMNRLVEGADGILTTSLSQKKNKSTLLLDPKSDATDLTITSNHDRISNSLPLDRPNIAVSLPAAPKFQKLKVQRDSLEARLDAIEDRQTEEHGIRFDAFKANLLDAFVVELAERQSILMPPGTNNDSADRTQRMATASAIVNKITGQNWANETKLSLPISGNAFAKLLLTPYFQENALLFNVDHWAKLLLWVHGKDTLEEMAAQVPAIPGVYSSGIVH</sequence>
<dbReference type="Proteomes" id="UP000593566">
    <property type="component" value="Unassembled WGS sequence"/>
</dbReference>
<organism evidence="1 2">
    <name type="scientific">Letharia lupina</name>
    <dbReference type="NCBI Taxonomy" id="560253"/>
    <lineage>
        <taxon>Eukaryota</taxon>
        <taxon>Fungi</taxon>
        <taxon>Dikarya</taxon>
        <taxon>Ascomycota</taxon>
        <taxon>Pezizomycotina</taxon>
        <taxon>Lecanoromycetes</taxon>
        <taxon>OSLEUM clade</taxon>
        <taxon>Lecanoromycetidae</taxon>
        <taxon>Lecanorales</taxon>
        <taxon>Lecanorineae</taxon>
        <taxon>Parmeliaceae</taxon>
        <taxon>Letharia</taxon>
    </lineage>
</organism>
<proteinExistence type="predicted"/>
<reference evidence="1 2" key="1">
    <citation type="journal article" date="2020" name="Genomics">
        <title>Complete, high-quality genomes from long-read metagenomic sequencing of two wolf lichen thalli reveals enigmatic genome architecture.</title>
        <authorList>
            <person name="McKenzie S.K."/>
            <person name="Walston R.F."/>
            <person name="Allen J.L."/>
        </authorList>
    </citation>
    <scope>NUCLEOTIDE SEQUENCE [LARGE SCALE GENOMIC DNA]</scope>
    <source>
        <strain evidence="1">WasteWater1</strain>
    </source>
</reference>
<gene>
    <name evidence="1" type="ORF">HO133_005035</name>
</gene>
<keyword evidence="2" id="KW-1185">Reference proteome</keyword>
<evidence type="ECO:0000313" key="2">
    <source>
        <dbReference type="Proteomes" id="UP000593566"/>
    </source>
</evidence>